<protein>
    <submittedName>
        <fullName evidence="1">Uncharacterized protein</fullName>
    </submittedName>
</protein>
<name>A0A0B6YNE1_9EUPU</name>
<gene>
    <name evidence="1" type="primary">ORF30999</name>
</gene>
<dbReference type="AlphaFoldDB" id="A0A0B6YNE1"/>
<dbReference type="EMBL" id="HACG01010894">
    <property type="protein sequence ID" value="CEK57759.1"/>
    <property type="molecule type" value="Transcribed_RNA"/>
</dbReference>
<organism evidence="1">
    <name type="scientific">Arion vulgaris</name>
    <dbReference type="NCBI Taxonomy" id="1028688"/>
    <lineage>
        <taxon>Eukaryota</taxon>
        <taxon>Metazoa</taxon>
        <taxon>Spiralia</taxon>
        <taxon>Lophotrochozoa</taxon>
        <taxon>Mollusca</taxon>
        <taxon>Gastropoda</taxon>
        <taxon>Heterobranchia</taxon>
        <taxon>Euthyneura</taxon>
        <taxon>Panpulmonata</taxon>
        <taxon>Eupulmonata</taxon>
        <taxon>Stylommatophora</taxon>
        <taxon>Helicina</taxon>
        <taxon>Arionoidea</taxon>
        <taxon>Arionidae</taxon>
        <taxon>Arion</taxon>
    </lineage>
</organism>
<evidence type="ECO:0000313" key="1">
    <source>
        <dbReference type="EMBL" id="CEK57759.1"/>
    </source>
</evidence>
<sequence length="57" mass="6465">MRSGYTLDKYYLCVAAPTDFSPVSFRPEICNVQPTDWSCQYYGSCISVPFLIFPCPS</sequence>
<accession>A0A0B6YNE1</accession>
<reference evidence="1" key="1">
    <citation type="submission" date="2014-12" db="EMBL/GenBank/DDBJ databases">
        <title>Insight into the proteome of Arion vulgaris.</title>
        <authorList>
            <person name="Aradska J."/>
            <person name="Bulat T."/>
            <person name="Smidak R."/>
            <person name="Sarate P."/>
            <person name="Gangsoo J."/>
            <person name="Sialana F."/>
            <person name="Bilban M."/>
            <person name="Lubec G."/>
        </authorList>
    </citation>
    <scope>NUCLEOTIDE SEQUENCE</scope>
    <source>
        <tissue evidence="1">Skin</tissue>
    </source>
</reference>
<proteinExistence type="predicted"/>